<dbReference type="Gene3D" id="2.40.10.350">
    <property type="entry name" value="Rod shape-determining protein MreC, domain 2"/>
    <property type="match status" value="1"/>
</dbReference>
<dbReference type="PANTHER" id="PTHR34138:SF1">
    <property type="entry name" value="CELL SHAPE-DETERMINING PROTEIN MREC"/>
    <property type="match status" value="1"/>
</dbReference>
<evidence type="ECO:0000313" key="6">
    <source>
        <dbReference type="EMBL" id="RRJ93744.1"/>
    </source>
</evidence>
<dbReference type="Pfam" id="PF04085">
    <property type="entry name" value="MreC"/>
    <property type="match status" value="1"/>
</dbReference>
<dbReference type="PANTHER" id="PTHR34138">
    <property type="entry name" value="CELL SHAPE-DETERMINING PROTEIN MREC"/>
    <property type="match status" value="1"/>
</dbReference>
<keyword evidence="3" id="KW-0133">Cell shape</keyword>
<gene>
    <name evidence="6" type="primary">mreC</name>
    <name evidence="6" type="ORF">EG849_02585</name>
</gene>
<dbReference type="AlphaFoldDB" id="A0A3P3WGD9"/>
<evidence type="ECO:0000256" key="3">
    <source>
        <dbReference type="ARBA" id="ARBA00022960"/>
    </source>
</evidence>
<organism evidence="6 7">
    <name type="scientific">Flavobacterium macacae</name>
    <dbReference type="NCBI Taxonomy" id="2488993"/>
    <lineage>
        <taxon>Bacteria</taxon>
        <taxon>Pseudomonadati</taxon>
        <taxon>Bacteroidota</taxon>
        <taxon>Flavobacteriia</taxon>
        <taxon>Flavobacteriales</taxon>
        <taxon>Flavobacteriaceae</taxon>
        <taxon>Flavobacterium</taxon>
    </lineage>
</organism>
<name>A0A3P3WGD9_9FLAO</name>
<feature type="domain" description="Rod shape-determining protein MreC beta-barrel core" evidence="5">
    <location>
        <begin position="109"/>
        <end position="257"/>
    </location>
</feature>
<dbReference type="InterPro" id="IPR042177">
    <property type="entry name" value="Cell/Rod_1"/>
</dbReference>
<dbReference type="EMBL" id="RQVR01000002">
    <property type="protein sequence ID" value="RRJ93744.1"/>
    <property type="molecule type" value="Genomic_DNA"/>
</dbReference>
<dbReference type="InterPro" id="IPR042175">
    <property type="entry name" value="Cell/Rod_MreC_2"/>
</dbReference>
<evidence type="ECO:0000259" key="5">
    <source>
        <dbReference type="Pfam" id="PF04085"/>
    </source>
</evidence>
<dbReference type="OrthoDB" id="9811827at2"/>
<sequence>MQQILNFIFKNSNKLLFLLLLGISLVLTIQSHSYHRSEVVTSANFISGGVYEKIHNVKEYLNLKTQNEQLAQENAILKKLLYNAKDSTAIVVKDSLKGYRGMNTIISKVIKNSYNVKENYLTLNSGSKAGIKPDMGVVNALGIVGIVEHTSSNYATVISVLNIKSQINAKIKKSNHFGTLRWDGKNTGFVQLIDVPRLANVRKGDTIVTGNESVTFPPNVGIGIIDKIYTDKETNYFTLNVRLFNDMTNLGHVYVIENYEKKEIEELEAKTEAENE</sequence>
<keyword evidence="7" id="KW-1185">Reference proteome</keyword>
<dbReference type="RefSeq" id="WP_125011523.1">
    <property type="nucleotide sequence ID" value="NZ_RQVR01000002.1"/>
</dbReference>
<dbReference type="NCBIfam" id="NF010532">
    <property type="entry name" value="PRK13922.9-3"/>
    <property type="match status" value="1"/>
</dbReference>
<proteinExistence type="inferred from homology"/>
<dbReference type="Gene3D" id="2.40.10.340">
    <property type="entry name" value="Rod shape-determining protein MreC, domain 1"/>
    <property type="match status" value="1"/>
</dbReference>
<accession>A0A3P3WGD9</accession>
<comment type="similarity">
    <text evidence="1">Belongs to the MreC family.</text>
</comment>
<evidence type="ECO:0000256" key="4">
    <source>
        <dbReference type="ARBA" id="ARBA00032089"/>
    </source>
</evidence>
<dbReference type="GO" id="GO:0005886">
    <property type="term" value="C:plasma membrane"/>
    <property type="evidence" value="ECO:0007669"/>
    <property type="project" value="TreeGrafter"/>
</dbReference>
<dbReference type="InterPro" id="IPR055342">
    <property type="entry name" value="MreC_beta-barrel_core"/>
</dbReference>
<evidence type="ECO:0000313" key="7">
    <source>
        <dbReference type="Proteomes" id="UP000271937"/>
    </source>
</evidence>
<evidence type="ECO:0000256" key="1">
    <source>
        <dbReference type="ARBA" id="ARBA00009369"/>
    </source>
</evidence>
<reference evidence="6 7" key="1">
    <citation type="submission" date="2018-11" db="EMBL/GenBank/DDBJ databases">
        <title>Flavobacterium sp. nov., YIM 102600 draft genome.</title>
        <authorList>
            <person name="Li G."/>
            <person name="Jiang Y."/>
        </authorList>
    </citation>
    <scope>NUCLEOTIDE SEQUENCE [LARGE SCALE GENOMIC DNA]</scope>
    <source>
        <strain evidence="6 7">YIM 102600</strain>
    </source>
</reference>
<dbReference type="Proteomes" id="UP000271937">
    <property type="component" value="Unassembled WGS sequence"/>
</dbReference>
<protein>
    <recommendedName>
        <fullName evidence="2">Cell shape-determining protein MreC</fullName>
    </recommendedName>
    <alternativeName>
        <fullName evidence="4">Cell shape protein MreC</fullName>
    </alternativeName>
</protein>
<comment type="caution">
    <text evidence="6">The sequence shown here is derived from an EMBL/GenBank/DDBJ whole genome shotgun (WGS) entry which is preliminary data.</text>
</comment>
<dbReference type="GO" id="GO:0008360">
    <property type="term" value="P:regulation of cell shape"/>
    <property type="evidence" value="ECO:0007669"/>
    <property type="project" value="UniProtKB-KW"/>
</dbReference>
<dbReference type="InterPro" id="IPR007221">
    <property type="entry name" value="MreC"/>
</dbReference>
<evidence type="ECO:0000256" key="2">
    <source>
        <dbReference type="ARBA" id="ARBA00013855"/>
    </source>
</evidence>